<dbReference type="Ensembl" id="ENSVKKT00000006033.1">
    <property type="protein sequence ID" value="ENSVKKP00000005873.1"/>
    <property type="gene ID" value="ENSVKKG00000004286.1"/>
</dbReference>
<protein>
    <recommendedName>
        <fullName evidence="2">ZP domain-containing protein</fullName>
    </recommendedName>
</protein>
<dbReference type="AlphaFoldDB" id="A0A8D2J8D2"/>
<accession>A0A8D2J8D2</accession>
<feature type="region of interest" description="Disordered" evidence="1">
    <location>
        <begin position="21"/>
        <end position="49"/>
    </location>
</feature>
<reference evidence="3" key="1">
    <citation type="submission" date="2025-08" db="UniProtKB">
        <authorList>
            <consortium name="Ensembl"/>
        </authorList>
    </citation>
    <scope>IDENTIFICATION</scope>
</reference>
<feature type="domain" description="ZP" evidence="2">
    <location>
        <begin position="1"/>
        <end position="106"/>
    </location>
</feature>
<dbReference type="Proteomes" id="UP000694545">
    <property type="component" value="Unplaced"/>
</dbReference>
<dbReference type="GO" id="GO:0032190">
    <property type="term" value="F:acrosin binding"/>
    <property type="evidence" value="ECO:0007669"/>
    <property type="project" value="TreeGrafter"/>
</dbReference>
<dbReference type="Gene3D" id="2.60.40.4100">
    <property type="entry name" value="Zona pellucida, ZP-C domain"/>
    <property type="match status" value="1"/>
</dbReference>
<evidence type="ECO:0000256" key="1">
    <source>
        <dbReference type="SAM" id="MobiDB-lite"/>
    </source>
</evidence>
<dbReference type="InterPro" id="IPR042235">
    <property type="entry name" value="ZP-C_dom"/>
</dbReference>
<dbReference type="GO" id="GO:0035803">
    <property type="term" value="P:egg coat formation"/>
    <property type="evidence" value="ECO:0007669"/>
    <property type="project" value="TreeGrafter"/>
</dbReference>
<keyword evidence="4" id="KW-1185">Reference proteome</keyword>
<dbReference type="GO" id="GO:0031012">
    <property type="term" value="C:extracellular matrix"/>
    <property type="evidence" value="ECO:0007669"/>
    <property type="project" value="TreeGrafter"/>
</dbReference>
<evidence type="ECO:0000313" key="4">
    <source>
        <dbReference type="Proteomes" id="UP000694545"/>
    </source>
</evidence>
<dbReference type="InterPro" id="IPR001507">
    <property type="entry name" value="ZP_dom"/>
</dbReference>
<evidence type="ECO:0000259" key="2">
    <source>
        <dbReference type="PROSITE" id="PS51034"/>
    </source>
</evidence>
<dbReference type="GO" id="GO:2000344">
    <property type="term" value="P:positive regulation of acrosome reaction"/>
    <property type="evidence" value="ECO:0007669"/>
    <property type="project" value="TreeGrafter"/>
</dbReference>
<dbReference type="PROSITE" id="PS51034">
    <property type="entry name" value="ZP_2"/>
    <property type="match status" value="1"/>
</dbReference>
<dbReference type="PANTHER" id="PTHR11576:SF2">
    <property type="entry name" value="ZONA PELLUCIDA SPERM-BINDING PROTEIN 3"/>
    <property type="match status" value="1"/>
</dbReference>
<dbReference type="GO" id="GO:0007339">
    <property type="term" value="P:binding of sperm to zona pellucida"/>
    <property type="evidence" value="ECO:0007669"/>
    <property type="project" value="TreeGrafter"/>
</dbReference>
<dbReference type="PANTHER" id="PTHR11576">
    <property type="entry name" value="ZONA PELLUCIDA SPERM-BINDING PROTEIN 3"/>
    <property type="match status" value="1"/>
</dbReference>
<name>A0A8D2J8D2_VARKO</name>
<sequence length="216" mass="23590">LLEDWSAGRTSNRHQTSVDSCVATLSPDTSSSPRSLLHDHKGSAFASPRPEQDSLRFVTDGLQVFLPIFFYLNSSPICITCHLKVATADQPWGSANKACSFNKLASFEGPADIYSCCETKNCGLPEGQPARINSRWREAGSPSRTEADVLVGLVFLEVQKALEHLPEDRTIQLMTEGRNAAHCRNSGFAGKMSQIQFTDSPCGVWEGACLTFGTLY</sequence>
<proteinExistence type="predicted"/>
<evidence type="ECO:0000313" key="3">
    <source>
        <dbReference type="Ensembl" id="ENSVKKP00000005873.1"/>
    </source>
</evidence>
<organism evidence="3 4">
    <name type="scientific">Varanus komodoensis</name>
    <name type="common">Komodo dragon</name>
    <dbReference type="NCBI Taxonomy" id="61221"/>
    <lineage>
        <taxon>Eukaryota</taxon>
        <taxon>Metazoa</taxon>
        <taxon>Chordata</taxon>
        <taxon>Craniata</taxon>
        <taxon>Vertebrata</taxon>
        <taxon>Euteleostomi</taxon>
        <taxon>Lepidosauria</taxon>
        <taxon>Squamata</taxon>
        <taxon>Bifurcata</taxon>
        <taxon>Unidentata</taxon>
        <taxon>Episquamata</taxon>
        <taxon>Toxicofera</taxon>
        <taxon>Anguimorpha</taxon>
        <taxon>Paleoanguimorpha</taxon>
        <taxon>Varanoidea</taxon>
        <taxon>Varanidae</taxon>
        <taxon>Varanus</taxon>
    </lineage>
</organism>
<reference evidence="3" key="2">
    <citation type="submission" date="2025-09" db="UniProtKB">
        <authorList>
            <consortium name="Ensembl"/>
        </authorList>
    </citation>
    <scope>IDENTIFICATION</scope>
</reference>